<reference evidence="1" key="2">
    <citation type="submission" date="2021-10" db="EMBL/GenBank/DDBJ databases">
        <title>Phylogenomics reveals ancestral predisposition of the termite-cultivated fungus Termitomyces towards a domesticated lifestyle.</title>
        <authorList>
            <person name="Auxier B."/>
            <person name="Grum-Grzhimaylo A."/>
            <person name="Cardenas M.E."/>
            <person name="Lodge J.D."/>
            <person name="Laessoe T."/>
            <person name="Pedersen O."/>
            <person name="Smith M.E."/>
            <person name="Kuyper T.W."/>
            <person name="Franco-Molano E.A."/>
            <person name="Baroni T.J."/>
            <person name="Aanen D.K."/>
        </authorList>
    </citation>
    <scope>NUCLEOTIDE SEQUENCE</scope>
    <source>
        <strain evidence="1">D49</strain>
    </source>
</reference>
<dbReference type="Proteomes" id="UP000717328">
    <property type="component" value="Unassembled WGS sequence"/>
</dbReference>
<reference evidence="1" key="1">
    <citation type="submission" date="2021-02" db="EMBL/GenBank/DDBJ databases">
        <authorList>
            <person name="Nieuwenhuis M."/>
            <person name="Van De Peppel L.J.J."/>
        </authorList>
    </citation>
    <scope>NUCLEOTIDE SEQUENCE</scope>
    <source>
        <strain evidence="1">D49</strain>
    </source>
</reference>
<dbReference type="EMBL" id="JABCKI010005763">
    <property type="protein sequence ID" value="KAG5638427.1"/>
    <property type="molecule type" value="Genomic_DNA"/>
</dbReference>
<organism evidence="1 2">
    <name type="scientific">Sphagnurus paluster</name>
    <dbReference type="NCBI Taxonomy" id="117069"/>
    <lineage>
        <taxon>Eukaryota</taxon>
        <taxon>Fungi</taxon>
        <taxon>Dikarya</taxon>
        <taxon>Basidiomycota</taxon>
        <taxon>Agaricomycotina</taxon>
        <taxon>Agaricomycetes</taxon>
        <taxon>Agaricomycetidae</taxon>
        <taxon>Agaricales</taxon>
        <taxon>Tricholomatineae</taxon>
        <taxon>Lyophyllaceae</taxon>
        <taxon>Sphagnurus</taxon>
    </lineage>
</organism>
<protein>
    <submittedName>
        <fullName evidence="1">Uncharacterized protein</fullName>
    </submittedName>
</protein>
<accession>A0A9P7G0U7</accession>
<evidence type="ECO:0000313" key="1">
    <source>
        <dbReference type="EMBL" id="KAG5638427.1"/>
    </source>
</evidence>
<comment type="caution">
    <text evidence="1">The sequence shown here is derived from an EMBL/GenBank/DDBJ whole genome shotgun (WGS) entry which is preliminary data.</text>
</comment>
<keyword evidence="2" id="KW-1185">Reference proteome</keyword>
<dbReference type="OrthoDB" id="432970at2759"/>
<name>A0A9P7G0U7_9AGAR</name>
<dbReference type="AlphaFoldDB" id="A0A9P7G0U7"/>
<proteinExistence type="predicted"/>
<evidence type="ECO:0000313" key="2">
    <source>
        <dbReference type="Proteomes" id="UP000717328"/>
    </source>
</evidence>
<sequence>MTDPIAAFNSLPRNSHTSDKYPNDWVFTVRHVPISPEADLIMLVNPITLESHCEGPVDLLKLSPHDYNGVIAHCLLRAFVSGMGSEAKERMVAPWTWKTTEAKLARELGHLFKAMNVREELADVRVADAGVKEIVDGQWEDLLGTIQRSMA</sequence>
<gene>
    <name evidence="1" type="ORF">H0H81_012758</name>
</gene>